<evidence type="ECO:0000259" key="2">
    <source>
        <dbReference type="PROSITE" id="PS50846"/>
    </source>
</evidence>
<dbReference type="RefSeq" id="WP_006419023.1">
    <property type="nucleotide sequence ID" value="NZ_AENN01000018.1"/>
</dbReference>
<organism evidence="3 4">
    <name type="scientific">Eremococcus coleocola ACS-139-V-Col8</name>
    <dbReference type="NCBI Taxonomy" id="908337"/>
    <lineage>
        <taxon>Bacteria</taxon>
        <taxon>Bacillati</taxon>
        <taxon>Bacillota</taxon>
        <taxon>Bacilli</taxon>
        <taxon>Lactobacillales</taxon>
        <taxon>Aerococcaceae</taxon>
        <taxon>Eremococcus</taxon>
    </lineage>
</organism>
<evidence type="ECO:0000313" key="3">
    <source>
        <dbReference type="EMBL" id="EFR30500.1"/>
    </source>
</evidence>
<evidence type="ECO:0000313" key="4">
    <source>
        <dbReference type="Proteomes" id="UP000005990"/>
    </source>
</evidence>
<accession>E4KRC3</accession>
<feature type="domain" description="HMA" evidence="2">
    <location>
        <begin position="1"/>
        <end position="64"/>
    </location>
</feature>
<dbReference type="eggNOG" id="COG2608">
    <property type="taxonomic scope" value="Bacteria"/>
</dbReference>
<dbReference type="GO" id="GO:0046872">
    <property type="term" value="F:metal ion binding"/>
    <property type="evidence" value="ECO:0007669"/>
    <property type="project" value="UniProtKB-KW"/>
</dbReference>
<reference evidence="3 4" key="1">
    <citation type="submission" date="2010-10" db="EMBL/GenBank/DDBJ databases">
        <authorList>
            <person name="Durkin A.S."/>
            <person name="Madupu R."/>
            <person name="Torralba M."/>
            <person name="Gillis M."/>
            <person name="Methe B."/>
            <person name="Sutton G."/>
            <person name="Nelson K.E."/>
        </authorList>
    </citation>
    <scope>NUCLEOTIDE SEQUENCE [LARGE SCALE GENOMIC DNA]</scope>
    <source>
        <strain evidence="3 4">ACS-139-V-Col8</strain>
    </source>
</reference>
<dbReference type="Proteomes" id="UP000005990">
    <property type="component" value="Unassembled WGS sequence"/>
</dbReference>
<dbReference type="SUPFAM" id="SSF55008">
    <property type="entry name" value="HMA, heavy metal-associated domain"/>
    <property type="match status" value="1"/>
</dbReference>
<dbReference type="InterPro" id="IPR006121">
    <property type="entry name" value="HMA_dom"/>
</dbReference>
<name>E4KRC3_9LACT</name>
<keyword evidence="1" id="KW-0479">Metal-binding</keyword>
<dbReference type="PROSITE" id="PS50846">
    <property type="entry name" value="HMA_2"/>
    <property type="match status" value="1"/>
</dbReference>
<dbReference type="OrthoDB" id="9813965at2"/>
<keyword evidence="4" id="KW-1185">Reference proteome</keyword>
<dbReference type="STRING" id="908337.HMPREF9257_0423"/>
<comment type="caution">
    <text evidence="3">The sequence shown here is derived from an EMBL/GenBank/DDBJ whole genome shotgun (WGS) entry which is preliminary data.</text>
</comment>
<proteinExistence type="predicted"/>
<dbReference type="InterPro" id="IPR017969">
    <property type="entry name" value="Heavy-metal-associated_CS"/>
</dbReference>
<evidence type="ECO:0000256" key="1">
    <source>
        <dbReference type="ARBA" id="ARBA00022723"/>
    </source>
</evidence>
<dbReference type="Gene3D" id="3.30.70.100">
    <property type="match status" value="1"/>
</dbReference>
<sequence length="65" mass="6946">MEKTYEVTGMKCQGCANTVESKLNQVAGVTAAKVDLAKHQAQLEGDFQDADLQAALADTNYALNL</sequence>
<dbReference type="CDD" id="cd00371">
    <property type="entry name" value="HMA"/>
    <property type="match status" value="1"/>
</dbReference>
<gene>
    <name evidence="3" type="ORF">HMPREF9257_0423</name>
</gene>
<protein>
    <submittedName>
        <fullName evidence="3">Heavy metal-associated domain protein</fullName>
    </submittedName>
</protein>
<dbReference type="AlphaFoldDB" id="E4KRC3"/>
<dbReference type="EMBL" id="AENN01000018">
    <property type="protein sequence ID" value="EFR30500.1"/>
    <property type="molecule type" value="Genomic_DNA"/>
</dbReference>
<dbReference type="InterPro" id="IPR036163">
    <property type="entry name" value="HMA_dom_sf"/>
</dbReference>
<dbReference type="Pfam" id="PF00403">
    <property type="entry name" value="HMA"/>
    <property type="match status" value="1"/>
</dbReference>
<dbReference type="PROSITE" id="PS01047">
    <property type="entry name" value="HMA_1"/>
    <property type="match status" value="1"/>
</dbReference>